<keyword evidence="7" id="KW-0238">DNA-binding</keyword>
<comment type="similarity">
    <text evidence="1">Belongs to the DNA polymerase type-B family.</text>
</comment>
<dbReference type="InterPro" id="IPR043502">
    <property type="entry name" value="DNA/RNA_pol_sf"/>
</dbReference>
<gene>
    <name evidence="10" type="ORF">PEVE_00015975</name>
</gene>
<name>A0ABN8S1B8_9CNID</name>
<keyword evidence="6" id="KW-0239">DNA-directed DNA polymerase</keyword>
<sequence length="1321" mass="151846">MDEFYRFEDENEEIDAILNQAYDRWEEQLGGSAGGSDSGPLFKFSLRQIAKQRRWRDVVRRDTFHAELRQIRDPVEEDNIGVALTEALYQAIERELHRQKRSNHHWVNLAITANGFSHAYQSVNFTVQEFRQRTQRLDELLSKLAGKLNSNQSFIPSEGFQVDVVMVSMPGPGSGHAKKNNPGQRCLDKVNKNKKCIITINNDDHLCCARALVTMRAHCHRNEGVEGHRNWENLKRGLPIQEKQARELHQQAGVAEGPCGLHQLKQFQEALGENYQLLVMTRCKPFFLIFKGPAAPYQIRLLKSNNHYDGCTSFPAFLNRSYYCLHCEKAFNTDDRAHHSCKGKRCKACARFDCPDYVPGTQPGDYCSHCNTKFYGASCKHHHFQNKQCQSFKTCTNCQGQYMVIKGKRHRCGYAKCPVCQKYVPINLHKCFIQPVQEEEEEGGSCMVALPPPLLIYADIEAMQNAEGVFLPNLLCYSSSEEESINVLQGEDCVLQFLHDLDDLVDVQDNEKQRQVTVVFHNLMGFDGIFIINKLYDQQRTVENQLTQGAKVLSFKSGPLRFIDSLCFLQMPLAAFASTFNLIELKKGFFPHLFNCPENQQYVGRIPDLQFYDPDGLMENRKNELTRWHEEQVRRNVTFNFKQEMIDYCKSDVALLKAGCQKFQQEFEQQAGFNPMIECFTIASACNLYWRKKHLVPNTIAVEPLQGWRGANTNNSLKALQWLYFMEAQIPKQGASCDRIKHQRNGGEQTIRTADKIYFVDGYDHVTHTAYEFHGCFYHGCPSCYPNRDVKNYATPDRTVEELYQATLAKRMALLRAGYKVIEHWECQWDHQVETNEEVKNFLCSFDLVAPLEPRDAFFGGRTGAVALHAVAGEGEEIRYTDITSLYPWVNKNCCYPVGHPQIITQPADQSIHSYFGIAQVDILPPSGLFHPVLPVRCGGKLTFPLCAKCVEDEQKKPLLMRCHYCTHTDAQRMIRGTWCTPEIEKAIEKGYTLVKIHEVWHFPESQRKTGLFADYVNVWLKSKQEASGWPSWCETPEDKREYILRYEQKEGIRLDTSKIVNNPGRKATAKLMLNSFWGKFGERINKPTSVTVRDPTHLFSLVTDSTKDISTLRLCTDDILEAVYTSVQDNAPKGSKQNIFIAAMTTSYARLKLYKTIDLLNKQVLYYDTDSIIFKWREGQHSIATGDMLGEWKDELHGDIITEFVSGGPKNYAYTTRLGKAVTKVRGFTLNIRGSTVLNFQSMKQNILDELYHPQDQRRTMNLVNPSHFQRDSEQKRIKVVPRVKKYALVFDKRVINTNAMSYPYGYRRLGDEVDLLMDL</sequence>
<keyword evidence="4" id="KW-0548">Nucleotidyltransferase</keyword>
<feature type="domain" description="DNA-directed DNA polymerase family B mitochondria/virus" evidence="9">
    <location>
        <begin position="510"/>
        <end position="694"/>
    </location>
</feature>
<dbReference type="PANTHER" id="PTHR33568">
    <property type="entry name" value="DNA POLYMERASE"/>
    <property type="match status" value="1"/>
</dbReference>
<dbReference type="Proteomes" id="UP001159427">
    <property type="component" value="Unassembled WGS sequence"/>
</dbReference>
<comment type="caution">
    <text evidence="10">The sequence shown here is derived from an EMBL/GenBank/DDBJ whole genome shotgun (WGS) entry which is preliminary data.</text>
</comment>
<dbReference type="Gene3D" id="1.10.287.690">
    <property type="entry name" value="Helix hairpin bin"/>
    <property type="match status" value="1"/>
</dbReference>
<keyword evidence="3" id="KW-0808">Transferase</keyword>
<evidence type="ECO:0000256" key="4">
    <source>
        <dbReference type="ARBA" id="ARBA00022695"/>
    </source>
</evidence>
<evidence type="ECO:0000256" key="6">
    <source>
        <dbReference type="ARBA" id="ARBA00022932"/>
    </source>
</evidence>
<feature type="domain" description="DNA-directed DNA polymerase family B mitochondria/virus" evidence="9">
    <location>
        <begin position="855"/>
        <end position="1028"/>
    </location>
</feature>
<dbReference type="SUPFAM" id="SSF56672">
    <property type="entry name" value="DNA/RNA polymerases"/>
    <property type="match status" value="1"/>
</dbReference>
<dbReference type="Gene3D" id="3.40.960.10">
    <property type="entry name" value="VSR Endonuclease"/>
    <property type="match status" value="1"/>
</dbReference>
<organism evidence="10 11">
    <name type="scientific">Porites evermanni</name>
    <dbReference type="NCBI Taxonomy" id="104178"/>
    <lineage>
        <taxon>Eukaryota</taxon>
        <taxon>Metazoa</taxon>
        <taxon>Cnidaria</taxon>
        <taxon>Anthozoa</taxon>
        <taxon>Hexacorallia</taxon>
        <taxon>Scleractinia</taxon>
        <taxon>Fungiina</taxon>
        <taxon>Poritidae</taxon>
        <taxon>Porites</taxon>
    </lineage>
</organism>
<proteinExistence type="inferred from homology"/>
<protein>
    <recommendedName>
        <fullName evidence="2">DNA-directed DNA polymerase</fullName>
        <ecNumber evidence="2">2.7.7.7</ecNumber>
    </recommendedName>
</protein>
<evidence type="ECO:0000256" key="2">
    <source>
        <dbReference type="ARBA" id="ARBA00012417"/>
    </source>
</evidence>
<evidence type="ECO:0000313" key="11">
    <source>
        <dbReference type="Proteomes" id="UP001159427"/>
    </source>
</evidence>
<dbReference type="InterPro" id="IPR004868">
    <property type="entry name" value="DNA-dir_DNA_pol_B_mt/vir"/>
</dbReference>
<keyword evidence="5" id="KW-0235">DNA replication</keyword>
<accession>A0ABN8S1B8</accession>
<dbReference type="Gene3D" id="3.30.420.10">
    <property type="entry name" value="Ribonuclease H-like superfamily/Ribonuclease H"/>
    <property type="match status" value="1"/>
</dbReference>
<reference evidence="10 11" key="1">
    <citation type="submission" date="2022-05" db="EMBL/GenBank/DDBJ databases">
        <authorList>
            <consortium name="Genoscope - CEA"/>
            <person name="William W."/>
        </authorList>
    </citation>
    <scope>NUCLEOTIDE SEQUENCE [LARGE SCALE GENOMIC DNA]</scope>
</reference>
<dbReference type="Gene3D" id="3.90.1600.10">
    <property type="entry name" value="Palm domain of DNA polymerase"/>
    <property type="match status" value="1"/>
</dbReference>
<evidence type="ECO:0000256" key="1">
    <source>
        <dbReference type="ARBA" id="ARBA00005755"/>
    </source>
</evidence>
<evidence type="ECO:0000313" key="10">
    <source>
        <dbReference type="EMBL" id="CAH3185199.1"/>
    </source>
</evidence>
<dbReference type="Pfam" id="PF03175">
    <property type="entry name" value="DNA_pol_B_2"/>
    <property type="match status" value="2"/>
</dbReference>
<evidence type="ECO:0000256" key="7">
    <source>
        <dbReference type="ARBA" id="ARBA00023125"/>
    </source>
</evidence>
<evidence type="ECO:0000256" key="5">
    <source>
        <dbReference type="ARBA" id="ARBA00022705"/>
    </source>
</evidence>
<dbReference type="InterPro" id="IPR036397">
    <property type="entry name" value="RNaseH_sf"/>
</dbReference>
<dbReference type="SUPFAM" id="SSF53098">
    <property type="entry name" value="Ribonuclease H-like"/>
    <property type="match status" value="1"/>
</dbReference>
<dbReference type="InterPro" id="IPR012337">
    <property type="entry name" value="RNaseH-like_sf"/>
</dbReference>
<evidence type="ECO:0000256" key="3">
    <source>
        <dbReference type="ARBA" id="ARBA00022679"/>
    </source>
</evidence>
<comment type="catalytic activity">
    <reaction evidence="8">
        <text>DNA(n) + a 2'-deoxyribonucleoside 5'-triphosphate = DNA(n+1) + diphosphate</text>
        <dbReference type="Rhea" id="RHEA:22508"/>
        <dbReference type="Rhea" id="RHEA-COMP:17339"/>
        <dbReference type="Rhea" id="RHEA-COMP:17340"/>
        <dbReference type="ChEBI" id="CHEBI:33019"/>
        <dbReference type="ChEBI" id="CHEBI:61560"/>
        <dbReference type="ChEBI" id="CHEBI:173112"/>
        <dbReference type="EC" id="2.7.7.7"/>
    </reaction>
</comment>
<dbReference type="EMBL" id="CALNXI010002241">
    <property type="protein sequence ID" value="CAH3185199.1"/>
    <property type="molecule type" value="Genomic_DNA"/>
</dbReference>
<evidence type="ECO:0000259" key="9">
    <source>
        <dbReference type="Pfam" id="PF03175"/>
    </source>
</evidence>
<dbReference type="PANTHER" id="PTHR33568:SF3">
    <property type="entry name" value="DNA-DIRECTED DNA POLYMERASE"/>
    <property type="match status" value="1"/>
</dbReference>
<keyword evidence="11" id="KW-1185">Reference proteome</keyword>
<dbReference type="InterPro" id="IPR023211">
    <property type="entry name" value="DNA_pol_palm_dom_sf"/>
</dbReference>
<dbReference type="EC" id="2.7.7.7" evidence="2"/>
<evidence type="ECO:0000256" key="8">
    <source>
        <dbReference type="ARBA" id="ARBA00049244"/>
    </source>
</evidence>